<comment type="similarity">
    <text evidence="2 7">Belongs to the Mediator complex subunit 9 family.</text>
</comment>
<evidence type="ECO:0000256" key="6">
    <source>
        <dbReference type="ARBA" id="ARBA00023242"/>
    </source>
</evidence>
<evidence type="ECO:0000256" key="5">
    <source>
        <dbReference type="ARBA" id="ARBA00023163"/>
    </source>
</evidence>
<comment type="function">
    <text evidence="7">Component of the Mediator complex, a coactivator involved in the regulated transcription of nearly all RNA polymerase II-dependent genes. Mediator functions as a bridge to convey information from gene-specific regulatory proteins to the basal RNA polymerase II transcription machinery. Mediator is recruited to promoters by direct interactions with regulatory proteins and serves as a scaffold for the assembly of a functional preinitiation complex with RNA polymerase II and the general transcription factors.</text>
</comment>
<dbReference type="InterPro" id="IPR011425">
    <property type="entry name" value="Med9"/>
</dbReference>
<proteinExistence type="inferred from homology"/>
<name>A0A397UX66_9GLOM</name>
<dbReference type="GO" id="GO:0003712">
    <property type="term" value="F:transcription coregulator activity"/>
    <property type="evidence" value="ECO:0007669"/>
    <property type="project" value="InterPro"/>
</dbReference>
<keyword evidence="5 7" id="KW-0804">Transcription</keyword>
<dbReference type="GO" id="GO:0006357">
    <property type="term" value="P:regulation of transcription by RNA polymerase II"/>
    <property type="evidence" value="ECO:0007669"/>
    <property type="project" value="InterPro"/>
</dbReference>
<evidence type="ECO:0000313" key="8">
    <source>
        <dbReference type="EMBL" id="RIB11826.1"/>
    </source>
</evidence>
<keyword evidence="3 7" id="KW-0805">Transcription regulation</keyword>
<dbReference type="Proteomes" id="UP000266673">
    <property type="component" value="Unassembled WGS sequence"/>
</dbReference>
<dbReference type="Pfam" id="PF07544">
    <property type="entry name" value="Med9"/>
    <property type="match status" value="1"/>
</dbReference>
<evidence type="ECO:0000256" key="2">
    <source>
        <dbReference type="ARBA" id="ARBA00008089"/>
    </source>
</evidence>
<dbReference type="OrthoDB" id="5528926at2759"/>
<dbReference type="AlphaFoldDB" id="A0A397UX66"/>
<organism evidence="8 9">
    <name type="scientific">Gigaspora rosea</name>
    <dbReference type="NCBI Taxonomy" id="44941"/>
    <lineage>
        <taxon>Eukaryota</taxon>
        <taxon>Fungi</taxon>
        <taxon>Fungi incertae sedis</taxon>
        <taxon>Mucoromycota</taxon>
        <taxon>Glomeromycotina</taxon>
        <taxon>Glomeromycetes</taxon>
        <taxon>Diversisporales</taxon>
        <taxon>Gigasporaceae</taxon>
        <taxon>Gigaspora</taxon>
    </lineage>
</organism>
<comment type="caution">
    <text evidence="8">The sequence shown here is derived from an EMBL/GenBank/DDBJ whole genome shotgun (WGS) entry which is preliminary data.</text>
</comment>
<dbReference type="GO" id="GO:0016592">
    <property type="term" value="C:mediator complex"/>
    <property type="evidence" value="ECO:0007669"/>
    <property type="project" value="InterPro"/>
</dbReference>
<protein>
    <recommendedName>
        <fullName evidence="7">Mediator of RNA polymerase II transcription subunit 9</fullName>
    </recommendedName>
    <alternativeName>
        <fullName evidence="7">Mediator complex subunit 9</fullName>
    </alternativeName>
</protein>
<evidence type="ECO:0000256" key="3">
    <source>
        <dbReference type="ARBA" id="ARBA00023015"/>
    </source>
</evidence>
<sequence>MQGYEHTESTSELDRFPREEFSFLPHVVQLLDKVSSGKNEIEIRNMTKKLKEKFQRCHQILQELPGADLSREEQEVLLRTEKELLEKKRAARRKYSELPIMQSK</sequence>
<evidence type="ECO:0000256" key="7">
    <source>
        <dbReference type="RuleBase" id="RU364145"/>
    </source>
</evidence>
<accession>A0A397UX66</accession>
<keyword evidence="4 7" id="KW-0010">Activator</keyword>
<gene>
    <name evidence="7" type="primary">MED9</name>
    <name evidence="8" type="ORF">C2G38_2202400</name>
</gene>
<evidence type="ECO:0000313" key="9">
    <source>
        <dbReference type="Proteomes" id="UP000266673"/>
    </source>
</evidence>
<evidence type="ECO:0000256" key="1">
    <source>
        <dbReference type="ARBA" id="ARBA00004123"/>
    </source>
</evidence>
<reference evidence="8 9" key="1">
    <citation type="submission" date="2018-06" db="EMBL/GenBank/DDBJ databases">
        <title>Comparative genomics reveals the genomic features of Rhizophagus irregularis, R. cerebriforme, R. diaphanum and Gigaspora rosea, and their symbiotic lifestyle signature.</title>
        <authorList>
            <person name="Morin E."/>
            <person name="San Clemente H."/>
            <person name="Chen E.C.H."/>
            <person name="De La Providencia I."/>
            <person name="Hainaut M."/>
            <person name="Kuo A."/>
            <person name="Kohler A."/>
            <person name="Murat C."/>
            <person name="Tang N."/>
            <person name="Roy S."/>
            <person name="Loubradou J."/>
            <person name="Henrissat B."/>
            <person name="Grigoriev I.V."/>
            <person name="Corradi N."/>
            <person name="Roux C."/>
            <person name="Martin F.M."/>
        </authorList>
    </citation>
    <scope>NUCLEOTIDE SEQUENCE [LARGE SCALE GENOMIC DNA]</scope>
    <source>
        <strain evidence="8 9">DAOM 194757</strain>
    </source>
</reference>
<keyword evidence="6 7" id="KW-0539">Nucleus</keyword>
<keyword evidence="9" id="KW-1185">Reference proteome</keyword>
<comment type="subunit">
    <text evidence="7">Component of the Mediator complex.</text>
</comment>
<comment type="subcellular location">
    <subcellularLocation>
        <location evidence="1 7">Nucleus</location>
    </subcellularLocation>
</comment>
<evidence type="ECO:0000256" key="4">
    <source>
        <dbReference type="ARBA" id="ARBA00023159"/>
    </source>
</evidence>
<dbReference type="EMBL" id="QKWP01001091">
    <property type="protein sequence ID" value="RIB11826.1"/>
    <property type="molecule type" value="Genomic_DNA"/>
</dbReference>